<name>A0A8T3B9I0_DENNO</name>
<dbReference type="AlphaFoldDB" id="A0A8T3B9I0"/>
<comment type="caution">
    <text evidence="1">The sequence shown here is derived from an EMBL/GenBank/DDBJ whole genome shotgun (WGS) entry which is preliminary data.</text>
</comment>
<keyword evidence="2" id="KW-1185">Reference proteome</keyword>
<sequence>MDISVVRKPKLKTTIPRLGPQALGAVARHLLAWTTTLSGLRIHIGHKQPANLWHDAKAENF</sequence>
<dbReference type="Proteomes" id="UP000829196">
    <property type="component" value="Unassembled WGS sequence"/>
</dbReference>
<reference evidence="1" key="1">
    <citation type="journal article" date="2022" name="Front. Genet.">
        <title>Chromosome-Scale Assembly of the Dendrobium nobile Genome Provides Insights Into the Molecular Mechanism of the Biosynthesis of the Medicinal Active Ingredient of Dendrobium.</title>
        <authorList>
            <person name="Xu Q."/>
            <person name="Niu S.-C."/>
            <person name="Li K.-L."/>
            <person name="Zheng P.-J."/>
            <person name="Zhang X.-J."/>
            <person name="Jia Y."/>
            <person name="Liu Y."/>
            <person name="Niu Y.-X."/>
            <person name="Yu L.-H."/>
            <person name="Chen D.-F."/>
            <person name="Zhang G.-Q."/>
        </authorList>
    </citation>
    <scope>NUCLEOTIDE SEQUENCE</scope>
    <source>
        <tissue evidence="1">Leaf</tissue>
    </source>
</reference>
<dbReference type="EMBL" id="JAGYWB010000010">
    <property type="protein sequence ID" value="KAI0507535.1"/>
    <property type="molecule type" value="Genomic_DNA"/>
</dbReference>
<accession>A0A8T3B9I0</accession>
<protein>
    <submittedName>
        <fullName evidence="1">Uncharacterized protein</fullName>
    </submittedName>
</protein>
<evidence type="ECO:0000313" key="1">
    <source>
        <dbReference type="EMBL" id="KAI0507535.1"/>
    </source>
</evidence>
<evidence type="ECO:0000313" key="2">
    <source>
        <dbReference type="Proteomes" id="UP000829196"/>
    </source>
</evidence>
<proteinExistence type="predicted"/>
<organism evidence="1 2">
    <name type="scientific">Dendrobium nobile</name>
    <name type="common">Orchid</name>
    <dbReference type="NCBI Taxonomy" id="94219"/>
    <lineage>
        <taxon>Eukaryota</taxon>
        <taxon>Viridiplantae</taxon>
        <taxon>Streptophyta</taxon>
        <taxon>Embryophyta</taxon>
        <taxon>Tracheophyta</taxon>
        <taxon>Spermatophyta</taxon>
        <taxon>Magnoliopsida</taxon>
        <taxon>Liliopsida</taxon>
        <taxon>Asparagales</taxon>
        <taxon>Orchidaceae</taxon>
        <taxon>Epidendroideae</taxon>
        <taxon>Malaxideae</taxon>
        <taxon>Dendrobiinae</taxon>
        <taxon>Dendrobium</taxon>
    </lineage>
</organism>
<gene>
    <name evidence="1" type="ORF">KFK09_013661</name>
</gene>